<gene>
    <name evidence="4" type="ORF">UFOVP1666_152</name>
    <name evidence="1" type="ORF">UFOVP867_107</name>
    <name evidence="2" type="ORF">UFOVP913_91</name>
    <name evidence="3" type="ORF">UFOVP993_144</name>
</gene>
<organism evidence="1">
    <name type="scientific">uncultured Caudovirales phage</name>
    <dbReference type="NCBI Taxonomy" id="2100421"/>
    <lineage>
        <taxon>Viruses</taxon>
        <taxon>Duplodnaviria</taxon>
        <taxon>Heunggongvirae</taxon>
        <taxon>Uroviricota</taxon>
        <taxon>Caudoviricetes</taxon>
        <taxon>Peduoviridae</taxon>
        <taxon>Maltschvirus</taxon>
        <taxon>Maltschvirus maltsch</taxon>
    </lineage>
</organism>
<accession>A0A6J5PEZ2</accession>
<proteinExistence type="predicted"/>
<evidence type="ECO:0000313" key="2">
    <source>
        <dbReference type="EMBL" id="CAB4170713.1"/>
    </source>
</evidence>
<protein>
    <submittedName>
        <fullName evidence="1">Uncharacterized protein</fullName>
    </submittedName>
</protein>
<evidence type="ECO:0000313" key="4">
    <source>
        <dbReference type="EMBL" id="CAB4223182.1"/>
    </source>
</evidence>
<sequence length="111" mass="12723">MDALDKYELNHITVELKMAEFELIKMKEIDAVGYGENIKSKLRDDLSRQLINKISFTKSKDPNMDSTSFKGRVWIFNDIEMDNLIADVKHALVTRYKQSAVQVSDLAVIAN</sequence>
<name>A0A6J5PEZ2_9CAUD</name>
<dbReference type="EMBL" id="LR797534">
    <property type="protein sequence ID" value="CAB4223182.1"/>
    <property type="molecule type" value="Genomic_DNA"/>
</dbReference>
<evidence type="ECO:0000313" key="1">
    <source>
        <dbReference type="EMBL" id="CAB4168071.1"/>
    </source>
</evidence>
<dbReference type="EMBL" id="LR796944">
    <property type="protein sequence ID" value="CAB4177046.1"/>
    <property type="molecule type" value="Genomic_DNA"/>
</dbReference>
<reference evidence="1" key="1">
    <citation type="submission" date="2020-04" db="EMBL/GenBank/DDBJ databases">
        <authorList>
            <person name="Chiriac C."/>
            <person name="Salcher M."/>
            <person name="Ghai R."/>
            <person name="Kavagutti S V."/>
        </authorList>
    </citation>
    <scope>NUCLEOTIDE SEQUENCE</scope>
</reference>
<evidence type="ECO:0000313" key="3">
    <source>
        <dbReference type="EMBL" id="CAB4177046.1"/>
    </source>
</evidence>
<dbReference type="EMBL" id="LR796815">
    <property type="protein sequence ID" value="CAB4168071.1"/>
    <property type="molecule type" value="Genomic_DNA"/>
</dbReference>
<dbReference type="EMBL" id="LR796858">
    <property type="protein sequence ID" value="CAB4170713.1"/>
    <property type="molecule type" value="Genomic_DNA"/>
</dbReference>